<dbReference type="AlphaFoldDB" id="A0A5E4Z406"/>
<dbReference type="EMBL" id="CABPRW010000024">
    <property type="protein sequence ID" value="VVE55408.1"/>
    <property type="molecule type" value="Genomic_DNA"/>
</dbReference>
<organism evidence="1 2">
    <name type="scientific">Pandoraea fibrosis</name>
    <dbReference type="NCBI Taxonomy" id="1891094"/>
    <lineage>
        <taxon>Bacteria</taxon>
        <taxon>Pseudomonadati</taxon>
        <taxon>Pseudomonadota</taxon>
        <taxon>Betaproteobacteria</taxon>
        <taxon>Burkholderiales</taxon>
        <taxon>Burkholderiaceae</taxon>
        <taxon>Pandoraea</taxon>
    </lineage>
</organism>
<gene>
    <name evidence="1" type="ORF">PFI31113_04976</name>
</gene>
<reference evidence="1 2" key="1">
    <citation type="submission" date="2019-08" db="EMBL/GenBank/DDBJ databases">
        <authorList>
            <person name="Peeters C."/>
        </authorList>
    </citation>
    <scope>NUCLEOTIDE SEQUENCE [LARGE SCALE GENOMIC DNA]</scope>
    <source>
        <strain evidence="1 2">LMG 31113</strain>
    </source>
</reference>
<evidence type="ECO:0000313" key="1">
    <source>
        <dbReference type="EMBL" id="VVE55408.1"/>
    </source>
</evidence>
<proteinExistence type="predicted"/>
<name>A0A5E4Z406_9BURK</name>
<accession>A0A5E4Z406</accession>
<sequence>MLVRTRRLQRHGREHLATDRTRGQFTHRHAIDRGQHRALVGRVATVGCQEVDDVPFCDLRARLGRGLFRSRDDRIRLFTAGDATNLHFTADHLGISVGLHDFELAHDILDLDIVRSVDHEFRIGEIAVLRDMDLAAGELALDLLETRLDLRACFRRISAHLELVHAQIERAVVLQALYPADIRAQRDSARLGDVHSTRTQCIGVGCRQHAALHAQAFHAALIARQRQVAGTGLDHRRAGRLGRRHGRAQSVRIVLRRRLYCRMRDLALEVIVLAQFAEHQHGIARHHVALASQ</sequence>
<evidence type="ECO:0000313" key="2">
    <source>
        <dbReference type="Proteomes" id="UP000382577"/>
    </source>
</evidence>
<protein>
    <submittedName>
        <fullName evidence="1">Uncharacterized protein</fullName>
    </submittedName>
</protein>
<dbReference type="Proteomes" id="UP000382577">
    <property type="component" value="Unassembled WGS sequence"/>
</dbReference>